<dbReference type="PANTHER" id="PTHR46861">
    <property type="entry name" value="TUMOR NECROSIS FACTOR RECEPTOR SUPERFAMILY MEMBER 1A"/>
    <property type="match status" value="1"/>
</dbReference>
<dbReference type="Pfam" id="PF00531">
    <property type="entry name" value="Death"/>
    <property type="match status" value="1"/>
</dbReference>
<dbReference type="CDD" id="cd08313">
    <property type="entry name" value="Death_TNFR1"/>
    <property type="match status" value="1"/>
</dbReference>
<dbReference type="InterPro" id="IPR011029">
    <property type="entry name" value="DEATH-like_dom_sf"/>
</dbReference>
<accession>A0ABV0NIX7</accession>
<dbReference type="PROSITE" id="PS50017">
    <property type="entry name" value="DEATH_DOMAIN"/>
    <property type="match status" value="1"/>
</dbReference>
<dbReference type="InterPro" id="IPR000488">
    <property type="entry name" value="Death_dom"/>
</dbReference>
<protein>
    <recommendedName>
        <fullName evidence="1">Death domain-containing protein</fullName>
    </recommendedName>
</protein>
<proteinExistence type="predicted"/>
<evidence type="ECO:0000313" key="3">
    <source>
        <dbReference type="Proteomes" id="UP001476798"/>
    </source>
</evidence>
<feature type="domain" description="Death" evidence="1">
    <location>
        <begin position="91"/>
        <end position="169"/>
    </location>
</feature>
<evidence type="ECO:0000259" key="1">
    <source>
        <dbReference type="PROSITE" id="PS50017"/>
    </source>
</evidence>
<sequence>DFLVSFNENSEEVCLRTAVETPLGEQELSKLPDCVPMSKSMTASADFNISNALKIAVLTKFFSPIPLFVPPSAVPDLIYAVLDLVPVHHVKQLVRSLGVTDMEIEQAEMDHRFCREAHYQMLRAWAQRSSRAVGGGQGEMVHRPLLEELLDKLRQVHLSRAAEELETKYDIQ</sequence>
<gene>
    <name evidence="2" type="ORF">GOODEAATRI_009765</name>
</gene>
<dbReference type="InterPro" id="IPR052493">
    <property type="entry name" value="TNFRSF1A"/>
</dbReference>
<dbReference type="InterPro" id="IPR033994">
    <property type="entry name" value="TNFRSF1A_death"/>
</dbReference>
<feature type="non-terminal residue" evidence="2">
    <location>
        <position position="1"/>
    </location>
</feature>
<dbReference type="Gene3D" id="1.10.533.10">
    <property type="entry name" value="Death Domain, Fas"/>
    <property type="match status" value="1"/>
</dbReference>
<dbReference type="Proteomes" id="UP001476798">
    <property type="component" value="Unassembled WGS sequence"/>
</dbReference>
<dbReference type="SMART" id="SM00005">
    <property type="entry name" value="DEATH"/>
    <property type="match status" value="1"/>
</dbReference>
<name>A0ABV0NIX7_9TELE</name>
<dbReference type="SUPFAM" id="SSF47986">
    <property type="entry name" value="DEATH domain"/>
    <property type="match status" value="1"/>
</dbReference>
<comment type="caution">
    <text evidence="2">The sequence shown here is derived from an EMBL/GenBank/DDBJ whole genome shotgun (WGS) entry which is preliminary data.</text>
</comment>
<dbReference type="PANTHER" id="PTHR46861:SF1">
    <property type="entry name" value="TUMOR NECROSIS FACTOR RECEPTOR SUPERFAMILY MEMBER 1A"/>
    <property type="match status" value="1"/>
</dbReference>
<organism evidence="2 3">
    <name type="scientific">Goodea atripinnis</name>
    <dbReference type="NCBI Taxonomy" id="208336"/>
    <lineage>
        <taxon>Eukaryota</taxon>
        <taxon>Metazoa</taxon>
        <taxon>Chordata</taxon>
        <taxon>Craniata</taxon>
        <taxon>Vertebrata</taxon>
        <taxon>Euteleostomi</taxon>
        <taxon>Actinopterygii</taxon>
        <taxon>Neopterygii</taxon>
        <taxon>Teleostei</taxon>
        <taxon>Neoteleostei</taxon>
        <taxon>Acanthomorphata</taxon>
        <taxon>Ovalentaria</taxon>
        <taxon>Atherinomorphae</taxon>
        <taxon>Cyprinodontiformes</taxon>
        <taxon>Goodeidae</taxon>
        <taxon>Goodea</taxon>
    </lineage>
</organism>
<dbReference type="EMBL" id="JAHRIO010040536">
    <property type="protein sequence ID" value="MEQ2171355.1"/>
    <property type="molecule type" value="Genomic_DNA"/>
</dbReference>
<reference evidence="2 3" key="1">
    <citation type="submission" date="2021-06" db="EMBL/GenBank/DDBJ databases">
        <authorList>
            <person name="Palmer J.M."/>
        </authorList>
    </citation>
    <scope>NUCLEOTIDE SEQUENCE [LARGE SCALE GENOMIC DNA]</scope>
    <source>
        <strain evidence="2 3">GA_2019</strain>
        <tissue evidence="2">Muscle</tissue>
    </source>
</reference>
<evidence type="ECO:0000313" key="2">
    <source>
        <dbReference type="EMBL" id="MEQ2171355.1"/>
    </source>
</evidence>
<keyword evidence="3" id="KW-1185">Reference proteome</keyword>